<organism evidence="2 3">
    <name type="scientific">Melanomma pulvis-pyrius CBS 109.77</name>
    <dbReference type="NCBI Taxonomy" id="1314802"/>
    <lineage>
        <taxon>Eukaryota</taxon>
        <taxon>Fungi</taxon>
        <taxon>Dikarya</taxon>
        <taxon>Ascomycota</taxon>
        <taxon>Pezizomycotina</taxon>
        <taxon>Dothideomycetes</taxon>
        <taxon>Pleosporomycetidae</taxon>
        <taxon>Pleosporales</taxon>
        <taxon>Melanommataceae</taxon>
        <taxon>Melanomma</taxon>
    </lineage>
</organism>
<feature type="compositionally biased region" description="Low complexity" evidence="1">
    <location>
        <begin position="159"/>
        <end position="170"/>
    </location>
</feature>
<keyword evidence="3" id="KW-1185">Reference proteome</keyword>
<evidence type="ECO:0000313" key="3">
    <source>
        <dbReference type="Proteomes" id="UP000799757"/>
    </source>
</evidence>
<feature type="region of interest" description="Disordered" evidence="1">
    <location>
        <begin position="114"/>
        <end position="184"/>
    </location>
</feature>
<feature type="compositionally biased region" description="Basic and acidic residues" evidence="1">
    <location>
        <begin position="123"/>
        <end position="139"/>
    </location>
</feature>
<protein>
    <submittedName>
        <fullName evidence="2">Uncharacterized protein</fullName>
    </submittedName>
</protein>
<sequence length="424" mass="46091">MSPHRNSETSHDRGKHLSFQEAEDFIEGLTGLGDDVVAGLQSLEHLENEEVFQRCVAALKTPETDQERLEYELVRLVLWDKFSEGEKKVQKAEGGHGSGDELVIDGAKMGTDTAGVVTTGHIPDSKNGKNLSNDKEKSSSHSTPSFDPIVKPSDPPSSPTLASTSTAPSDPTRDSPSDLTLPDDIDNRLPYRLGWPLLPIHPILTTYENIPKDLSPSSSHTAKFHSILQTYKLSVQKLEVAHRANPGVHTPTSILTLCVLVTPTPDRPANNINESAEALAALLALRSYIQTSSLPLHIELIDARAFHGLYTHPVLASDAAIARTVGCRIEGANAVLVASGEHGATAHVYYRGLSRKRRECTPTLVVAVRQPNRRVLWKHVLPRLREIVGPDLDVELRAYRAGEASSVRYGGRQEGEDGCGSSSS</sequence>
<reference evidence="2" key="1">
    <citation type="journal article" date="2020" name="Stud. Mycol.">
        <title>101 Dothideomycetes genomes: a test case for predicting lifestyles and emergence of pathogens.</title>
        <authorList>
            <person name="Haridas S."/>
            <person name="Albert R."/>
            <person name="Binder M."/>
            <person name="Bloem J."/>
            <person name="Labutti K."/>
            <person name="Salamov A."/>
            <person name="Andreopoulos B."/>
            <person name="Baker S."/>
            <person name="Barry K."/>
            <person name="Bills G."/>
            <person name="Bluhm B."/>
            <person name="Cannon C."/>
            <person name="Castanera R."/>
            <person name="Culley D."/>
            <person name="Daum C."/>
            <person name="Ezra D."/>
            <person name="Gonzalez J."/>
            <person name="Henrissat B."/>
            <person name="Kuo A."/>
            <person name="Liang C."/>
            <person name="Lipzen A."/>
            <person name="Lutzoni F."/>
            <person name="Magnuson J."/>
            <person name="Mondo S."/>
            <person name="Nolan M."/>
            <person name="Ohm R."/>
            <person name="Pangilinan J."/>
            <person name="Park H.-J."/>
            <person name="Ramirez L."/>
            <person name="Alfaro M."/>
            <person name="Sun H."/>
            <person name="Tritt A."/>
            <person name="Yoshinaga Y."/>
            <person name="Zwiers L.-H."/>
            <person name="Turgeon B."/>
            <person name="Goodwin S."/>
            <person name="Spatafora J."/>
            <person name="Crous P."/>
            <person name="Grigoriev I."/>
        </authorList>
    </citation>
    <scope>NUCLEOTIDE SEQUENCE</scope>
    <source>
        <strain evidence="2">CBS 109.77</strain>
    </source>
</reference>
<dbReference type="EMBL" id="MU001743">
    <property type="protein sequence ID" value="KAF2800729.1"/>
    <property type="molecule type" value="Genomic_DNA"/>
</dbReference>
<dbReference type="AlphaFoldDB" id="A0A6A6XWI1"/>
<accession>A0A6A6XWI1</accession>
<gene>
    <name evidence="2" type="ORF">K505DRAFT_331453</name>
</gene>
<proteinExistence type="predicted"/>
<name>A0A6A6XWI1_9PLEO</name>
<dbReference type="OrthoDB" id="5351220at2759"/>
<dbReference type="Proteomes" id="UP000799757">
    <property type="component" value="Unassembled WGS sequence"/>
</dbReference>
<evidence type="ECO:0000313" key="2">
    <source>
        <dbReference type="EMBL" id="KAF2800729.1"/>
    </source>
</evidence>
<evidence type="ECO:0000256" key="1">
    <source>
        <dbReference type="SAM" id="MobiDB-lite"/>
    </source>
</evidence>